<comment type="caution">
    <text evidence="3">The sequence shown here is derived from an EMBL/GenBank/DDBJ whole genome shotgun (WGS) entry which is preliminary data.</text>
</comment>
<dbReference type="PROSITE" id="PS00188">
    <property type="entry name" value="BIOTIN"/>
    <property type="match status" value="1"/>
</dbReference>
<organism evidence="3">
    <name type="scientific">hydrocarbon metagenome</name>
    <dbReference type="NCBI Taxonomy" id="938273"/>
    <lineage>
        <taxon>unclassified sequences</taxon>
        <taxon>metagenomes</taxon>
        <taxon>ecological metagenomes</taxon>
    </lineage>
</organism>
<evidence type="ECO:0000259" key="2">
    <source>
        <dbReference type="PROSITE" id="PS50968"/>
    </source>
</evidence>
<dbReference type="InterPro" id="IPR011053">
    <property type="entry name" value="Single_hybrid_motif"/>
</dbReference>
<protein>
    <submittedName>
        <fullName evidence="3">Biotin carboxyl carrier protein of acetyl-coa carboxylase</fullName>
    </submittedName>
</protein>
<dbReference type="PROSITE" id="PS50968">
    <property type="entry name" value="BIOTINYL_LIPOYL"/>
    <property type="match status" value="1"/>
</dbReference>
<keyword evidence="1" id="KW-0092">Biotin</keyword>
<dbReference type="PANTHER" id="PTHR45266:SF3">
    <property type="entry name" value="OXALOACETATE DECARBOXYLASE ALPHA CHAIN"/>
    <property type="match status" value="1"/>
</dbReference>
<evidence type="ECO:0000256" key="1">
    <source>
        <dbReference type="ARBA" id="ARBA00023267"/>
    </source>
</evidence>
<dbReference type="Pfam" id="PF00364">
    <property type="entry name" value="Biotin_lipoyl"/>
    <property type="match status" value="1"/>
</dbReference>
<dbReference type="SUPFAM" id="SSF51230">
    <property type="entry name" value="Single hybrid motif"/>
    <property type="match status" value="1"/>
</dbReference>
<sequence length="166" mass="19076">MNEMIVKIGEKKKNVQIIDETHVIINDKLHEVNLSKVSDYLYLIRIDEKVYEVTTTKNSSEKYDFTIDGRFINVTVRTTLEDKANEVLKQREALSKHEIIKAPMPGLLLRIMKKEGEHVEMGEPLIVLEAMKMENEIRSPSSGMVTDIMFKEGDSVEKDAVILKIQ</sequence>
<evidence type="ECO:0000313" key="3">
    <source>
        <dbReference type="EMBL" id="KUG26241.1"/>
    </source>
</evidence>
<dbReference type="PANTHER" id="PTHR45266">
    <property type="entry name" value="OXALOACETATE DECARBOXYLASE ALPHA CHAIN"/>
    <property type="match status" value="1"/>
</dbReference>
<dbReference type="InterPro" id="IPR000089">
    <property type="entry name" value="Biotin_lipoyl"/>
</dbReference>
<accession>A0A0W8FZJ2</accession>
<dbReference type="EMBL" id="LNQE01000501">
    <property type="protein sequence ID" value="KUG26241.1"/>
    <property type="molecule type" value="Genomic_DNA"/>
</dbReference>
<dbReference type="Gene3D" id="2.40.50.100">
    <property type="match status" value="1"/>
</dbReference>
<gene>
    <name evidence="3" type="ORF">ASZ90_003916</name>
</gene>
<name>A0A0W8FZJ2_9ZZZZ</name>
<dbReference type="InterPro" id="IPR001882">
    <property type="entry name" value="Biotin_BS"/>
</dbReference>
<proteinExistence type="predicted"/>
<dbReference type="FunFam" id="2.40.50.100:FF:000003">
    <property type="entry name" value="Acetyl-CoA carboxylase biotin carboxyl carrier protein"/>
    <property type="match status" value="1"/>
</dbReference>
<feature type="domain" description="Lipoyl-binding" evidence="2">
    <location>
        <begin position="89"/>
        <end position="166"/>
    </location>
</feature>
<dbReference type="AlphaFoldDB" id="A0A0W8FZJ2"/>
<dbReference type="InterPro" id="IPR050709">
    <property type="entry name" value="Biotin_Carboxyl_Carrier/Decarb"/>
</dbReference>
<dbReference type="CDD" id="cd06850">
    <property type="entry name" value="biotinyl_domain"/>
    <property type="match status" value="1"/>
</dbReference>
<reference evidence="3" key="1">
    <citation type="journal article" date="2015" name="Proc. Natl. Acad. Sci. U.S.A.">
        <title>Networks of energetic and metabolic interactions define dynamics in microbial communities.</title>
        <authorList>
            <person name="Embree M."/>
            <person name="Liu J.K."/>
            <person name="Al-Bassam M.M."/>
            <person name="Zengler K."/>
        </authorList>
    </citation>
    <scope>NUCLEOTIDE SEQUENCE</scope>
</reference>